<keyword evidence="3" id="KW-1185">Reference proteome</keyword>
<dbReference type="AlphaFoldDB" id="A0A5J4YPV7"/>
<sequence>MPRSWALRMRPAAVHAAYEWKVLEDCWSLRNLGLRLVTELEWHTAQPELSERVEAEMLKSCTQCRKPWMQDVAVTCDRCLQGRKSDARYESAVAYGKRRCCCPRLPDGTIGAEAVHDTSRSRRPVQRWSAQEDDAIRDRYAHAGAQWKLLRGIHARVFDERARTPQGLRSRTVALGLVPGKKGTTHGNASANARAAAAQAAEVVPLGTAVGTDAGRRVLKAELTPLVQVGALQLDKAVEHRDVTRKAGVRFVKLKAIMAVKNAEMPTEYRKHKCRIVAQGCILRDGDGRFATPEPFKHKKPPGLSSVRATMSRCLLAYSWEAEAVFLDVDSAYLHTKLSRNPTYGTLQTLLSLLNGSLQQALLERLRRMKKPVVHLPLALYELARAGSDFTEHGRREMLAMAWRESVVSDLMHVSVQRVRINTIDECTKSTCMLETSRESVKLDRENFWRSSAR</sequence>
<evidence type="ECO:0000313" key="3">
    <source>
        <dbReference type="Proteomes" id="UP000324585"/>
    </source>
</evidence>
<comment type="caution">
    <text evidence="1">The sequence shown here is derived from an EMBL/GenBank/DDBJ whole genome shotgun (WGS) entry which is preliminary data.</text>
</comment>
<dbReference type="Proteomes" id="UP000324585">
    <property type="component" value="Unassembled WGS sequence"/>
</dbReference>
<gene>
    <name evidence="1" type="ORF">FVE85_4606</name>
    <name evidence="2" type="ORF">FVE85_4795</name>
</gene>
<accession>A0A5J4YPV7</accession>
<proteinExistence type="predicted"/>
<reference evidence="1" key="2">
    <citation type="submission" date="2019-09" db="EMBL/GenBank/DDBJ databases">
        <title>Expansion of phycobilisome linker gene families in mesophilic red algae.</title>
        <authorList>
            <person name="Lee J."/>
        </authorList>
    </citation>
    <scope>NUCLEOTIDE SEQUENCE [LARGE SCALE GENOMIC DNA]</scope>
    <source>
        <strain evidence="1">CCMP 1328</strain>
        <tissue evidence="1">Unicellular</tissue>
    </source>
</reference>
<protein>
    <submittedName>
        <fullName evidence="1">Uncharacterized protein</fullName>
    </submittedName>
</protein>
<dbReference type="OrthoDB" id="3344688at2759"/>
<dbReference type="EMBL" id="VRMN01000006">
    <property type="protein sequence ID" value="KAA8493469.1"/>
    <property type="molecule type" value="Genomic_DNA"/>
</dbReference>
<organism evidence="1 3">
    <name type="scientific">Porphyridium purpureum</name>
    <name type="common">Red alga</name>
    <name type="synonym">Porphyridium cruentum</name>
    <dbReference type="NCBI Taxonomy" id="35688"/>
    <lineage>
        <taxon>Eukaryota</taxon>
        <taxon>Rhodophyta</taxon>
        <taxon>Bangiophyceae</taxon>
        <taxon>Porphyridiales</taxon>
        <taxon>Porphyridiaceae</taxon>
        <taxon>Porphyridium</taxon>
    </lineage>
</organism>
<name>A0A5J4YPV7_PORPP</name>
<dbReference type="EMBL" id="VRMN01000006">
    <property type="protein sequence ID" value="KAA8493658.1"/>
    <property type="molecule type" value="Genomic_DNA"/>
</dbReference>
<evidence type="ECO:0000313" key="2">
    <source>
        <dbReference type="EMBL" id="KAA8493658.1"/>
    </source>
</evidence>
<evidence type="ECO:0000313" key="1">
    <source>
        <dbReference type="EMBL" id="KAA8493469.1"/>
    </source>
</evidence>
<reference evidence="3" key="1">
    <citation type="journal article" date="2019" name="Nat. Commun.">
        <title>Expansion of phycobilisome linker gene families in mesophilic red algae.</title>
        <authorList>
            <person name="Lee J."/>
            <person name="Kim D."/>
            <person name="Bhattacharya D."/>
            <person name="Yoon H.S."/>
        </authorList>
    </citation>
    <scope>NUCLEOTIDE SEQUENCE [LARGE SCALE GENOMIC DNA]</scope>
    <source>
        <strain evidence="3">CCMP 1328</strain>
    </source>
</reference>